<dbReference type="STRING" id="760154.Sulba_1377"/>
<gene>
    <name evidence="14" type="ordered locus">Sulba_1377</name>
</gene>
<feature type="transmembrane region" description="Helical" evidence="11">
    <location>
        <begin position="278"/>
        <end position="297"/>
    </location>
</feature>
<dbReference type="PANTHER" id="PTHR32089:SF114">
    <property type="entry name" value="METHYL-ACCEPTING CHEMOTAXIS PROTEIN MCPB"/>
    <property type="match status" value="1"/>
</dbReference>
<keyword evidence="3" id="KW-0145">Chemotaxis</keyword>
<dbReference type="InterPro" id="IPR003660">
    <property type="entry name" value="HAMP_dom"/>
</dbReference>
<dbReference type="InterPro" id="IPR033479">
    <property type="entry name" value="dCache_1"/>
</dbReference>
<dbReference type="HOGENOM" id="CLU_000445_107_19_7"/>
<feature type="coiled-coil region" evidence="10">
    <location>
        <begin position="407"/>
        <end position="441"/>
    </location>
</feature>
<dbReference type="SUPFAM" id="SSF58104">
    <property type="entry name" value="Methyl-accepting chemotaxis protein (MCP) signaling domain"/>
    <property type="match status" value="1"/>
</dbReference>
<dbReference type="SMART" id="SM00283">
    <property type="entry name" value="MA"/>
    <property type="match status" value="1"/>
</dbReference>
<dbReference type="InterPro" id="IPR004089">
    <property type="entry name" value="MCPsignal_dom"/>
</dbReference>
<evidence type="ECO:0000256" key="6">
    <source>
        <dbReference type="ARBA" id="ARBA00023136"/>
    </source>
</evidence>
<keyword evidence="10" id="KW-0175">Coiled coil</keyword>
<evidence type="ECO:0000256" key="11">
    <source>
        <dbReference type="SAM" id="Phobius"/>
    </source>
</evidence>
<dbReference type="PATRIC" id="fig|760154.4.peg.1380"/>
<dbReference type="Proteomes" id="UP000006176">
    <property type="component" value="Chromosome"/>
</dbReference>
<dbReference type="GO" id="GO:0005886">
    <property type="term" value="C:plasma membrane"/>
    <property type="evidence" value="ECO:0007669"/>
    <property type="project" value="UniProtKB-SubCell"/>
</dbReference>
<dbReference type="AlphaFoldDB" id="I3XXJ2"/>
<proteinExistence type="inferred from homology"/>
<protein>
    <submittedName>
        <fullName evidence="14">Methyl-accepting chemotaxis protein</fullName>
    </submittedName>
</protein>
<evidence type="ECO:0000256" key="10">
    <source>
        <dbReference type="SAM" id="Coils"/>
    </source>
</evidence>
<evidence type="ECO:0000256" key="3">
    <source>
        <dbReference type="ARBA" id="ARBA00022500"/>
    </source>
</evidence>
<comment type="subcellular location">
    <subcellularLocation>
        <location evidence="1">Cell membrane</location>
        <topology evidence="1">Multi-pass membrane protein</topology>
    </subcellularLocation>
</comment>
<feature type="transmembrane region" description="Helical" evidence="11">
    <location>
        <begin position="6"/>
        <end position="30"/>
    </location>
</feature>
<dbReference type="eggNOG" id="COG0840">
    <property type="taxonomic scope" value="Bacteria"/>
</dbReference>
<keyword evidence="15" id="KW-1185">Reference proteome</keyword>
<dbReference type="GO" id="GO:0007165">
    <property type="term" value="P:signal transduction"/>
    <property type="evidence" value="ECO:0007669"/>
    <property type="project" value="UniProtKB-KW"/>
</dbReference>
<feature type="domain" description="Methyl-accepting transducer" evidence="12">
    <location>
        <begin position="357"/>
        <end position="614"/>
    </location>
</feature>
<accession>I3XXJ2</accession>
<dbReference type="Pfam" id="PF00015">
    <property type="entry name" value="MCPsignal"/>
    <property type="match status" value="1"/>
</dbReference>
<name>I3XXJ2_SULBS</name>
<dbReference type="CDD" id="cd12912">
    <property type="entry name" value="PDC2_MCP_like"/>
    <property type="match status" value="1"/>
</dbReference>
<dbReference type="OrthoDB" id="5348717at2"/>
<comment type="similarity">
    <text evidence="8">Belongs to the methyl-accepting chemotaxis (MCP) protein family.</text>
</comment>
<evidence type="ECO:0000256" key="4">
    <source>
        <dbReference type="ARBA" id="ARBA00022692"/>
    </source>
</evidence>
<dbReference type="KEGG" id="sba:Sulba_1377"/>
<dbReference type="Pfam" id="PF02743">
    <property type="entry name" value="dCache_1"/>
    <property type="match status" value="1"/>
</dbReference>
<dbReference type="PANTHER" id="PTHR32089">
    <property type="entry name" value="METHYL-ACCEPTING CHEMOTAXIS PROTEIN MCPB"/>
    <property type="match status" value="1"/>
</dbReference>
<organism evidence="14 15">
    <name type="scientific">Sulfurospirillum barnesii (strain ATCC 700032 / DSM 10660 / SES-3)</name>
    <dbReference type="NCBI Taxonomy" id="760154"/>
    <lineage>
        <taxon>Bacteria</taxon>
        <taxon>Pseudomonadati</taxon>
        <taxon>Campylobacterota</taxon>
        <taxon>Epsilonproteobacteria</taxon>
        <taxon>Campylobacterales</taxon>
        <taxon>Sulfurospirillaceae</taxon>
        <taxon>Sulfurospirillum</taxon>
    </lineage>
</organism>
<keyword evidence="6 11" id="KW-0472">Membrane</keyword>
<dbReference type="SMART" id="SM00304">
    <property type="entry name" value="HAMP"/>
    <property type="match status" value="2"/>
</dbReference>
<keyword evidence="2" id="KW-1003">Cell membrane</keyword>
<evidence type="ECO:0000313" key="14">
    <source>
        <dbReference type="EMBL" id="AFL68666.1"/>
    </source>
</evidence>
<evidence type="ECO:0000256" key="9">
    <source>
        <dbReference type="PROSITE-ProRule" id="PRU00284"/>
    </source>
</evidence>
<keyword evidence="7 9" id="KW-0807">Transducer</keyword>
<dbReference type="Gene3D" id="1.10.287.950">
    <property type="entry name" value="Methyl-accepting chemotaxis protein"/>
    <property type="match status" value="1"/>
</dbReference>
<dbReference type="Gene3D" id="3.30.450.20">
    <property type="entry name" value="PAS domain"/>
    <property type="match status" value="2"/>
</dbReference>
<dbReference type="PROSITE" id="PS50111">
    <property type="entry name" value="CHEMOTAXIS_TRANSDUC_2"/>
    <property type="match status" value="1"/>
</dbReference>
<evidence type="ECO:0000256" key="5">
    <source>
        <dbReference type="ARBA" id="ARBA00022989"/>
    </source>
</evidence>
<dbReference type="EMBL" id="CP003333">
    <property type="protein sequence ID" value="AFL68666.1"/>
    <property type="molecule type" value="Genomic_DNA"/>
</dbReference>
<keyword evidence="5 11" id="KW-1133">Transmembrane helix</keyword>
<evidence type="ECO:0000256" key="2">
    <source>
        <dbReference type="ARBA" id="ARBA00022475"/>
    </source>
</evidence>
<keyword evidence="4 11" id="KW-0812">Transmembrane</keyword>
<evidence type="ECO:0000313" key="15">
    <source>
        <dbReference type="Proteomes" id="UP000006176"/>
    </source>
</evidence>
<evidence type="ECO:0000256" key="8">
    <source>
        <dbReference type="ARBA" id="ARBA00029447"/>
    </source>
</evidence>
<evidence type="ECO:0000259" key="13">
    <source>
        <dbReference type="PROSITE" id="PS50885"/>
    </source>
</evidence>
<dbReference type="GO" id="GO:0006935">
    <property type="term" value="P:chemotaxis"/>
    <property type="evidence" value="ECO:0007669"/>
    <property type="project" value="UniProtKB-KW"/>
</dbReference>
<evidence type="ECO:0000256" key="1">
    <source>
        <dbReference type="ARBA" id="ARBA00004651"/>
    </source>
</evidence>
<evidence type="ECO:0000259" key="12">
    <source>
        <dbReference type="PROSITE" id="PS50111"/>
    </source>
</evidence>
<evidence type="ECO:0000256" key="7">
    <source>
        <dbReference type="ARBA" id="ARBA00023224"/>
    </source>
</evidence>
<sequence>MRIKHLILLVVSIIVTMIVVVLSTLGYLAAKENLMAKIDNHLANITTLHANKIDKFVAEKKRVMEMLVQTLETVPYDKDTHLSYMEKAKKVMNIYGVFSVFNDNNYFDTAGWNPPEAWDYKAEPWYSKTISSRDTVAIGPDTYKDNQGNNIYYISVNKTFFKEGKPFGVVGSEIHTNVINEAILKVKVLSTGFLYVINKETGMILSHPDDKRVGTNVSESVYGQIKGKQEGQIRYRSQDNNIERVAYFETLDEVPWVVVTTVNFDEVCEPLNALMVKFVLTGLLSLVFSLVVVYGLINRSLLPLSTMKQHARNLAIGDGDLTRELMAANNNEVSDASREINTFIQKVRSIIQGAKELSSENFSVSHELSVTTIQVGERVESSASLIVDTTKISQAIKSEIGTSVSESQETQEEILLANQSLQEAQNEIIAMSKNIEKSAQSEIEMAQRMNELTQDAEQVKEILTVINDIADQTNLLALNAAIEAARAGEHGRGFAVVADEVRKLAERTQKSLLEINAKINVIVQSIFNSSEQMNANSHTIGQLTGFANTVENKIANTVTVMNQATKMNEKMIANYGMTGQNIDKIVTKIENINDISSANARSVEEIASAAEHLNVMTEKLNSMLNQFRT</sequence>
<feature type="domain" description="HAMP" evidence="13">
    <location>
        <begin position="298"/>
        <end position="352"/>
    </location>
</feature>
<reference evidence="14 15" key="1">
    <citation type="submission" date="2012-06" db="EMBL/GenBank/DDBJ databases">
        <title>Complete sequence of Sulfurospirillum barnesii SES-3.</title>
        <authorList>
            <consortium name="US DOE Joint Genome Institute"/>
            <person name="Lucas S."/>
            <person name="Han J."/>
            <person name="Lapidus A."/>
            <person name="Cheng J.-F."/>
            <person name="Goodwin L."/>
            <person name="Pitluck S."/>
            <person name="Peters L."/>
            <person name="Ovchinnikova G."/>
            <person name="Lu M."/>
            <person name="Detter J.C."/>
            <person name="Han C."/>
            <person name="Tapia R."/>
            <person name="Land M."/>
            <person name="Hauser L."/>
            <person name="Kyrpides N."/>
            <person name="Ivanova N."/>
            <person name="Pagani I."/>
            <person name="Stolz J."/>
            <person name="Arkin A."/>
            <person name="Dehal P."/>
            <person name="Oremland R."/>
            <person name="Saltikov C."/>
            <person name="Basu P."/>
            <person name="Hollibaugh J."/>
            <person name="Newman D."/>
            <person name="Stolyar S."/>
            <person name="Hazen T."/>
            <person name="Woyke T."/>
        </authorList>
    </citation>
    <scope>NUCLEOTIDE SEQUENCE [LARGE SCALE GENOMIC DNA]</scope>
    <source>
        <strain evidence="15">ATCC 700032 / DSM 10660 / SES-3</strain>
    </source>
</reference>
<dbReference type="PROSITE" id="PS50885">
    <property type="entry name" value="HAMP"/>
    <property type="match status" value="1"/>
</dbReference>